<dbReference type="GO" id="GO:0005524">
    <property type="term" value="F:ATP binding"/>
    <property type="evidence" value="ECO:0007669"/>
    <property type="project" value="UniProtKB-UniRule"/>
</dbReference>
<protein>
    <recommendedName>
        <fullName evidence="10">ATP synthase gamma chain</fullName>
    </recommendedName>
    <alternativeName>
        <fullName evidence="10">ATP synthase F1 sector gamma subunit</fullName>
    </alternativeName>
    <alternativeName>
        <fullName evidence="10">F-ATPase gamma subunit</fullName>
    </alternativeName>
</protein>
<evidence type="ECO:0000256" key="1">
    <source>
        <dbReference type="ARBA" id="ARBA00003456"/>
    </source>
</evidence>
<organism evidence="11 12">
    <name type="scientific">[Clostridium] ultunense Esp</name>
    <dbReference type="NCBI Taxonomy" id="1288971"/>
    <lineage>
        <taxon>Bacteria</taxon>
        <taxon>Bacillati</taxon>
        <taxon>Bacillota</taxon>
        <taxon>Tissierellia</taxon>
        <taxon>Tissierellales</taxon>
        <taxon>Tepidimicrobiaceae</taxon>
        <taxon>Schnuerera</taxon>
    </lineage>
</organism>
<keyword evidence="10" id="KW-1003">Cell membrane</keyword>
<dbReference type="PANTHER" id="PTHR11693:SF22">
    <property type="entry name" value="ATP SYNTHASE SUBUNIT GAMMA, MITOCHONDRIAL"/>
    <property type="match status" value="1"/>
</dbReference>
<dbReference type="GO" id="GO:0042777">
    <property type="term" value="P:proton motive force-driven plasma membrane ATP synthesis"/>
    <property type="evidence" value="ECO:0007669"/>
    <property type="project" value="UniProtKB-UniRule"/>
</dbReference>
<evidence type="ECO:0000256" key="3">
    <source>
        <dbReference type="ARBA" id="ARBA00007681"/>
    </source>
</evidence>
<sequence length="285" mass="32286">MAQSTRDIKRRIRGISSTRQITKAMELVASAKLRKARERLEKSRPYYNTVYENIQQVLKDTKNLNHPYLKARKGDRAVYIVVSADRGLAGGFNSNINRLVEDEIRNKKDKVSLVTVGLKGRDYFKRRGYNVIGEFLHITEEPSFSHAKAIGNLIMDIYEKGEVDKVYIAYTKFITTISQEAKLIRILPNDELKEGQAEKNAIIEFEPSPDEVLDYLIPKYIQSVIYGALIESSCSQQGARRTAMESATDNAEEMIDELQLSYNRARQAAITAEISEIVSGAEALK</sequence>
<dbReference type="CDD" id="cd12151">
    <property type="entry name" value="F1-ATPase_gamma"/>
    <property type="match status" value="1"/>
</dbReference>
<keyword evidence="12" id="KW-1185">Reference proteome</keyword>
<dbReference type="PRINTS" id="PR00126">
    <property type="entry name" value="ATPASEGAMMA"/>
</dbReference>
<evidence type="ECO:0000256" key="5">
    <source>
        <dbReference type="ARBA" id="ARBA00022781"/>
    </source>
</evidence>
<dbReference type="EMBL" id="LT669839">
    <property type="protein sequence ID" value="SHD76606.1"/>
    <property type="molecule type" value="Genomic_DNA"/>
</dbReference>
<keyword evidence="9 10" id="KW-0066">ATP synthesis</keyword>
<comment type="subunit">
    <text evidence="10">F-type ATPases have 2 components, CF(1) - the catalytic core - and CF(0) - the membrane proton channel. CF(1) has five subunits: alpha(3), beta(3), gamma(1), delta(1), epsilon(1). CF(0) has three main subunits: a, b and c.</text>
</comment>
<dbReference type="AlphaFoldDB" id="M1YVY9"/>
<evidence type="ECO:0000256" key="9">
    <source>
        <dbReference type="ARBA" id="ARBA00023310"/>
    </source>
</evidence>
<dbReference type="GO" id="GO:0046933">
    <property type="term" value="F:proton-transporting ATP synthase activity, rotational mechanism"/>
    <property type="evidence" value="ECO:0007669"/>
    <property type="project" value="UniProtKB-UniRule"/>
</dbReference>
<evidence type="ECO:0000256" key="6">
    <source>
        <dbReference type="ARBA" id="ARBA00023065"/>
    </source>
</evidence>
<comment type="similarity">
    <text evidence="3 10">Belongs to the ATPase gamma chain family.</text>
</comment>
<keyword evidence="4 10" id="KW-0813">Transport</keyword>
<dbReference type="HOGENOM" id="CLU_050669_0_1_9"/>
<dbReference type="Proteomes" id="UP000245423">
    <property type="component" value="Chromosome 1"/>
</dbReference>
<dbReference type="NCBIfam" id="TIGR01146">
    <property type="entry name" value="ATPsyn_F1gamma"/>
    <property type="match status" value="1"/>
</dbReference>
<dbReference type="PANTHER" id="PTHR11693">
    <property type="entry name" value="ATP SYNTHASE GAMMA CHAIN"/>
    <property type="match status" value="1"/>
</dbReference>
<comment type="subcellular location">
    <subcellularLocation>
        <location evidence="10">Cell membrane</location>
        <topology evidence="10">Peripheral membrane protein</topology>
    </subcellularLocation>
    <subcellularLocation>
        <location evidence="2">Membrane</location>
        <topology evidence="2">Peripheral membrane protein</topology>
    </subcellularLocation>
</comment>
<keyword evidence="8 10" id="KW-0139">CF(1)</keyword>
<dbReference type="InterPro" id="IPR035968">
    <property type="entry name" value="ATP_synth_F1_ATPase_gsu"/>
</dbReference>
<dbReference type="RefSeq" id="WP_005584577.1">
    <property type="nucleotide sequence ID" value="NZ_LT669839.1"/>
</dbReference>
<evidence type="ECO:0000256" key="2">
    <source>
        <dbReference type="ARBA" id="ARBA00004170"/>
    </source>
</evidence>
<name>M1YVY9_9FIRM</name>
<evidence type="ECO:0000256" key="4">
    <source>
        <dbReference type="ARBA" id="ARBA00022448"/>
    </source>
</evidence>
<dbReference type="Gene3D" id="1.10.287.80">
    <property type="entry name" value="ATP synthase, gamma subunit, helix hairpin domain"/>
    <property type="match status" value="1"/>
</dbReference>
<dbReference type="Pfam" id="PF00231">
    <property type="entry name" value="ATP-synt"/>
    <property type="match status" value="1"/>
</dbReference>
<dbReference type="Gene3D" id="3.40.1380.10">
    <property type="match status" value="1"/>
</dbReference>
<dbReference type="GO" id="GO:0005886">
    <property type="term" value="C:plasma membrane"/>
    <property type="evidence" value="ECO:0007669"/>
    <property type="project" value="UniProtKB-SubCell"/>
</dbReference>
<keyword evidence="5 10" id="KW-0375">Hydrogen ion transport</keyword>
<dbReference type="SUPFAM" id="SSF52943">
    <property type="entry name" value="ATP synthase (F1-ATPase), gamma subunit"/>
    <property type="match status" value="1"/>
</dbReference>
<evidence type="ECO:0000256" key="7">
    <source>
        <dbReference type="ARBA" id="ARBA00023136"/>
    </source>
</evidence>
<proteinExistence type="inferred from homology"/>
<evidence type="ECO:0000256" key="8">
    <source>
        <dbReference type="ARBA" id="ARBA00023196"/>
    </source>
</evidence>
<reference evidence="11 12" key="1">
    <citation type="submission" date="2016-11" db="EMBL/GenBank/DDBJ databases">
        <authorList>
            <person name="Manzoor S."/>
        </authorList>
    </citation>
    <scope>NUCLEOTIDE SEQUENCE [LARGE SCALE GENOMIC DNA]</scope>
    <source>
        <strain evidence="11">Clostridium ultunense strain Esp</strain>
    </source>
</reference>
<dbReference type="InterPro" id="IPR000131">
    <property type="entry name" value="ATP_synth_F1_gsu"/>
</dbReference>
<keyword evidence="7 10" id="KW-0472">Membrane</keyword>
<dbReference type="OrthoDB" id="9812769at2"/>
<evidence type="ECO:0000256" key="10">
    <source>
        <dbReference type="HAMAP-Rule" id="MF_00815"/>
    </source>
</evidence>
<evidence type="ECO:0000313" key="11">
    <source>
        <dbReference type="EMBL" id="SHD76606.1"/>
    </source>
</evidence>
<dbReference type="PROSITE" id="PS00153">
    <property type="entry name" value="ATPASE_GAMMA"/>
    <property type="match status" value="1"/>
</dbReference>
<evidence type="ECO:0000313" key="12">
    <source>
        <dbReference type="Proteomes" id="UP000245423"/>
    </source>
</evidence>
<dbReference type="HAMAP" id="MF_00815">
    <property type="entry name" value="ATP_synth_gamma_bact"/>
    <property type="match status" value="1"/>
</dbReference>
<gene>
    <name evidence="10 11" type="primary">atpG</name>
    <name evidence="11" type="ORF">CUESP1_1233</name>
</gene>
<accession>M1YVY9</accession>
<dbReference type="InterPro" id="IPR023632">
    <property type="entry name" value="ATP_synth_F1_gsu_CS"/>
</dbReference>
<comment type="function">
    <text evidence="1 10">Produces ATP from ADP in the presence of a proton gradient across the membrane. The gamma chain is believed to be important in regulating ATPase activity and the flow of protons through the CF(0) complex.</text>
</comment>
<dbReference type="GO" id="GO:0045259">
    <property type="term" value="C:proton-transporting ATP synthase complex"/>
    <property type="evidence" value="ECO:0007669"/>
    <property type="project" value="UniProtKB-KW"/>
</dbReference>
<dbReference type="GO" id="GO:0016787">
    <property type="term" value="F:hydrolase activity"/>
    <property type="evidence" value="ECO:0007669"/>
    <property type="project" value="UniProtKB-KW"/>
</dbReference>
<keyword evidence="11" id="KW-0378">Hydrolase</keyword>
<keyword evidence="6 10" id="KW-0406">Ion transport</keyword>